<keyword evidence="1" id="KW-0175">Coiled coil</keyword>
<evidence type="ECO:0000256" key="2">
    <source>
        <dbReference type="SAM" id="MobiDB-lite"/>
    </source>
</evidence>
<dbReference type="EMBL" id="HBGD01001616">
    <property type="protein sequence ID" value="CAD9078109.1"/>
    <property type="molecule type" value="Transcribed_RNA"/>
</dbReference>
<protein>
    <submittedName>
        <fullName evidence="3">Uncharacterized protein</fullName>
    </submittedName>
</protein>
<evidence type="ECO:0000256" key="1">
    <source>
        <dbReference type="SAM" id="Coils"/>
    </source>
</evidence>
<gene>
    <name evidence="3" type="ORF">PCOS0759_LOCUS1341</name>
</gene>
<name>A0A7S1KLU0_9EUKA</name>
<reference evidence="3" key="1">
    <citation type="submission" date="2021-01" db="EMBL/GenBank/DDBJ databases">
        <authorList>
            <person name="Corre E."/>
            <person name="Pelletier E."/>
            <person name="Niang G."/>
            <person name="Scheremetjew M."/>
            <person name="Finn R."/>
            <person name="Kale V."/>
            <person name="Holt S."/>
            <person name="Cochrane G."/>
            <person name="Meng A."/>
            <person name="Brown T."/>
            <person name="Cohen L."/>
        </authorList>
    </citation>
    <scope>NUCLEOTIDE SEQUENCE</scope>
    <source>
        <strain evidence="3">WS</strain>
    </source>
</reference>
<sequence>MLRRGHLSFQNSATNGKKILDEEHKKFLIQLNEAQQKRSEMLEKTRQEVIEKNEVKAQLNERNLQRVQKKHHKVIEEKKLRTLEKQRQHQERLIKLQAEREAKEQEKAELLKQREEERLDRLKRTEEEARRQKEEALKKHEEKQKKIHKIMEQKEEDLKDASFKLSLKHKERQVDRQRHLLKEEFKRKKQIEYLENKMKKIEVMHKKREELTKVRRHATIMEQESKRRIKEYLKSLKQDKVTVPKWCDEEKIEMYMEKNGLDKYNITKSNRGNGSLSPEKYEELLGLRYYTRHLPEIDPNTLPSSTWGATSTRSLSPTFGAPKRSRSVDPHTQRASATTKIMTNQSLNSII</sequence>
<organism evidence="3">
    <name type="scientific">Percolomonas cosmopolitus</name>
    <dbReference type="NCBI Taxonomy" id="63605"/>
    <lineage>
        <taxon>Eukaryota</taxon>
        <taxon>Discoba</taxon>
        <taxon>Heterolobosea</taxon>
        <taxon>Tetramitia</taxon>
        <taxon>Eutetramitia</taxon>
        <taxon>Percolomonadidae</taxon>
        <taxon>Percolomonas</taxon>
    </lineage>
</organism>
<feature type="compositionally biased region" description="Polar residues" evidence="2">
    <location>
        <begin position="301"/>
        <end position="317"/>
    </location>
</feature>
<dbReference type="PANTHER" id="PTHR38019:SF1">
    <property type="entry name" value="N-ACETYLTRANSFERASE DOMAIN-CONTAINING PROTEIN"/>
    <property type="match status" value="1"/>
</dbReference>
<feature type="coiled-coil region" evidence="1">
    <location>
        <begin position="17"/>
        <end position="157"/>
    </location>
</feature>
<evidence type="ECO:0000313" key="3">
    <source>
        <dbReference type="EMBL" id="CAD9078109.1"/>
    </source>
</evidence>
<accession>A0A7S1KLU0</accession>
<proteinExistence type="predicted"/>
<dbReference type="AlphaFoldDB" id="A0A7S1KLU0"/>
<feature type="region of interest" description="Disordered" evidence="2">
    <location>
        <begin position="301"/>
        <end position="335"/>
    </location>
</feature>
<dbReference type="PANTHER" id="PTHR38019">
    <property type="entry name" value="KDA ANTIGEN P200, PUTATIVE-RELATED"/>
    <property type="match status" value="1"/>
</dbReference>